<dbReference type="EMBL" id="KQ090342">
    <property type="protein sequence ID" value="KMS97043.1"/>
    <property type="molecule type" value="Genomic_DNA"/>
</dbReference>
<dbReference type="AlphaFoldDB" id="A0A0J8BAQ2"/>
<evidence type="ECO:0000313" key="2">
    <source>
        <dbReference type="Proteomes" id="UP000035740"/>
    </source>
</evidence>
<name>A0A0J8BAQ2_BETVV</name>
<dbReference type="Proteomes" id="UP000035740">
    <property type="component" value="Unassembled WGS sequence"/>
</dbReference>
<evidence type="ECO:0000313" key="1">
    <source>
        <dbReference type="EMBL" id="KMS97043.1"/>
    </source>
</evidence>
<accession>A0A0J8BAQ2</accession>
<reference evidence="1 2" key="1">
    <citation type="journal article" date="2014" name="Nature">
        <title>The genome of the recently domesticated crop plant sugar beet (Beta vulgaris).</title>
        <authorList>
            <person name="Dohm J.C."/>
            <person name="Minoche A.E."/>
            <person name="Holtgrawe D."/>
            <person name="Capella-Gutierrez S."/>
            <person name="Zakrzewski F."/>
            <person name="Tafer H."/>
            <person name="Rupp O."/>
            <person name="Sorensen T.R."/>
            <person name="Stracke R."/>
            <person name="Reinhardt R."/>
            <person name="Goesmann A."/>
            <person name="Kraft T."/>
            <person name="Schulz B."/>
            <person name="Stadler P.F."/>
            <person name="Schmidt T."/>
            <person name="Gabaldon T."/>
            <person name="Lehrach H."/>
            <person name="Weisshaar B."/>
            <person name="Himmelbauer H."/>
        </authorList>
    </citation>
    <scope>NUCLEOTIDE SEQUENCE [LARGE SCALE GENOMIC DNA]</scope>
    <source>
        <tissue evidence="1">Taproot</tissue>
    </source>
</reference>
<protein>
    <submittedName>
        <fullName evidence="1">Uncharacterized protein</fullName>
    </submittedName>
</protein>
<proteinExistence type="predicted"/>
<gene>
    <name evidence="1" type="ORF">BVRB_7g179040</name>
</gene>
<keyword evidence="2" id="KW-1185">Reference proteome</keyword>
<dbReference type="Gramene" id="KMS97043">
    <property type="protein sequence ID" value="KMS97043"/>
    <property type="gene ID" value="BVRB_7g179040"/>
</dbReference>
<sequence length="35" mass="3806">MLSFYPQTVSPKIINSSRSKLLLPVTACAINLMAP</sequence>
<organism evidence="1 2">
    <name type="scientific">Beta vulgaris subsp. vulgaris</name>
    <name type="common">Beet</name>
    <dbReference type="NCBI Taxonomy" id="3555"/>
    <lineage>
        <taxon>Eukaryota</taxon>
        <taxon>Viridiplantae</taxon>
        <taxon>Streptophyta</taxon>
        <taxon>Embryophyta</taxon>
        <taxon>Tracheophyta</taxon>
        <taxon>Spermatophyta</taxon>
        <taxon>Magnoliopsida</taxon>
        <taxon>eudicotyledons</taxon>
        <taxon>Gunneridae</taxon>
        <taxon>Pentapetalae</taxon>
        <taxon>Caryophyllales</taxon>
        <taxon>Chenopodiaceae</taxon>
        <taxon>Betoideae</taxon>
        <taxon>Beta</taxon>
    </lineage>
</organism>